<feature type="region of interest" description="Disordered" evidence="14">
    <location>
        <begin position="443"/>
        <end position="715"/>
    </location>
</feature>
<feature type="compositionally biased region" description="Polar residues" evidence="14">
    <location>
        <begin position="598"/>
        <end position="625"/>
    </location>
</feature>
<keyword evidence="7" id="KW-0325">Glycoprotein</keyword>
<dbReference type="Pfam" id="PF01501">
    <property type="entry name" value="Glyco_transf_8"/>
    <property type="match status" value="1"/>
</dbReference>
<dbReference type="Gene3D" id="3.90.550.10">
    <property type="entry name" value="Spore Coat Polysaccharide Biosynthesis Protein SpsA, Chain A"/>
    <property type="match status" value="1"/>
</dbReference>
<comment type="similarity">
    <text evidence="9">Belongs to the glycosyltransferase 8 family. Glycogenin subfamily.</text>
</comment>
<evidence type="ECO:0000256" key="2">
    <source>
        <dbReference type="ARBA" id="ARBA00004496"/>
    </source>
</evidence>
<feature type="compositionally biased region" description="Polar residues" evidence="14">
    <location>
        <begin position="922"/>
        <end position="936"/>
    </location>
</feature>
<keyword evidence="6" id="KW-0320">Glycogen biosynthesis</keyword>
<comment type="function">
    <text evidence="13">Self-glucosylating initiator of glycogen synthesis. It catalyzes the formation of a short alpha (1,4)-glucosyl chain covalently attached via a glucose 1-O-tyrosyl linkage to internal tyrosine residues and these chains act as primers for the elongation reaction catalyzed by glycogen synthase.</text>
</comment>
<evidence type="ECO:0000256" key="6">
    <source>
        <dbReference type="ARBA" id="ARBA00023056"/>
    </source>
</evidence>
<feature type="region of interest" description="Disordered" evidence="14">
    <location>
        <begin position="869"/>
        <end position="1099"/>
    </location>
</feature>
<dbReference type="FunFam" id="3.90.550.10:FF:000092">
    <property type="entry name" value="Glycogenin 2"/>
    <property type="match status" value="1"/>
</dbReference>
<keyword evidence="3" id="KW-0963">Cytoplasm</keyword>
<dbReference type="EC" id="2.4.1.186" evidence="10"/>
<keyword evidence="16" id="KW-1185">Reference proteome</keyword>
<evidence type="ECO:0000256" key="1">
    <source>
        <dbReference type="ARBA" id="ARBA00001936"/>
    </source>
</evidence>
<dbReference type="GO" id="GO:0008466">
    <property type="term" value="F:glycogenin glucosyltransferase activity"/>
    <property type="evidence" value="ECO:0007669"/>
    <property type="project" value="UniProtKB-EC"/>
</dbReference>
<dbReference type="SUPFAM" id="SSF53448">
    <property type="entry name" value="Nucleotide-diphospho-sugar transferases"/>
    <property type="match status" value="1"/>
</dbReference>
<accession>A0A4Y9ZDX4</accession>
<evidence type="ECO:0000256" key="13">
    <source>
        <dbReference type="ARBA" id="ARBA00057883"/>
    </source>
</evidence>
<dbReference type="Proteomes" id="UP000298327">
    <property type="component" value="Unassembled WGS sequence"/>
</dbReference>
<dbReference type="InterPro" id="IPR029044">
    <property type="entry name" value="Nucleotide-diphossugar_trans"/>
</dbReference>
<comment type="subcellular location">
    <subcellularLocation>
        <location evidence="2">Cytoplasm</location>
    </subcellularLocation>
</comment>
<organism evidence="15 16">
    <name type="scientific">Dentipellis fragilis</name>
    <dbReference type="NCBI Taxonomy" id="205917"/>
    <lineage>
        <taxon>Eukaryota</taxon>
        <taxon>Fungi</taxon>
        <taxon>Dikarya</taxon>
        <taxon>Basidiomycota</taxon>
        <taxon>Agaricomycotina</taxon>
        <taxon>Agaricomycetes</taxon>
        <taxon>Russulales</taxon>
        <taxon>Hericiaceae</taxon>
        <taxon>Dentipellis</taxon>
    </lineage>
</organism>
<evidence type="ECO:0000313" key="15">
    <source>
        <dbReference type="EMBL" id="TFY72792.1"/>
    </source>
</evidence>
<comment type="catalytic activity">
    <reaction evidence="11">
        <text>[1,4-alpha-D-glucosyl](n)-L-tyrosyl-[glycogenin] + UDP-alpha-D-glucose = [1,4-alpha-D-glucosyl](n+1)-L-tyrosyl-[glycogenin] + UDP + H(+)</text>
        <dbReference type="Rhea" id="RHEA:56560"/>
        <dbReference type="Rhea" id="RHEA-COMP:14606"/>
        <dbReference type="Rhea" id="RHEA-COMP:14607"/>
        <dbReference type="ChEBI" id="CHEBI:15378"/>
        <dbReference type="ChEBI" id="CHEBI:58223"/>
        <dbReference type="ChEBI" id="CHEBI:58885"/>
        <dbReference type="ChEBI" id="CHEBI:140574"/>
        <dbReference type="EC" id="2.4.1.186"/>
    </reaction>
</comment>
<sequence length="1129" mass="122115">MSLFAQLVRILGDPEIARRQTVLGLGHGQSHLRNRKSAFSLESTLHIPSEGSRIYTSSELSAACETAPPSSSGRAERVFWYCSSRVRGRSVLFGLLSMASPYAFVTLLTSDAYLPGALTLAAALRDVHPSPPTPPEVDFQTVCLVTPESVDVSSIKLLRRAFNLVIGVEIIEEDNARGLQLLGRPDLHSVLTKLHVFRLIQFSKIIFLDADILPTRPLSHLFSLPHPFAAVPDVGWPDIFNSGMMVLTPGQREFDQLLDLAKTKGSWDGGDQGLLNEWRGNDWHRLSFTYNTTPTAAYTYAPAFERFGSQISAIHFIGPNKPWNSIPWRAPASTETQENTSDPLQAYHYGALVDRWYAVYDKHYRSVPVVPEAEYVSRRYESVWDERNTGLGVTVISSPVKTAMSLEDLRRITVEGFSGSAAPSFSHPGEADYIRLPLDGRLDLMRPRPESQPEPEANAGAESRQAHPLASGSSGDGTPRADSRMGYFADVGSAPSTPVARSRALPGETPPRMHTLPTPGPDELPPAPYHAPLSLPPTPGSPTPRTYNNQQGGAPPQLHQPGGGSSQQYQAAGGFSQQYQAGGGGSQPYQSSGGSPQVYQSAAGSQPGYNVTQQASSTTFSQGPPSHQAQSDGQSAGGQHEQQQQQQGYSAQTQHYEAPKPPPRPPSPPMVIWNPAVEGPPSTAPPSNFPSDTYFRNVWDESKDSQPGHGDTSAPLVSSVLFALPPPSQIPQRLLHEGHYSNVLGERRDAAPEPDPAKVKAIFPWEEKPRHAPGRHFPVTDAPPPGVFIQPAPEPSPSPSPPLLTPLSPLRPYVPPPQVGLPTSFTYTNAWDSVPSIQRYASKLVRPQHPAAPLAPAFDIAESRKRENKLFTEAYESEQSSQDGDDEDTEPEEAREEQRRRSRSTSGATFIGKGKKEYRTFGVQTIPKQTRNQGVQVNLLGLPPGADWTGKGKTPTGTPSRTRPANGVSAPLQGKGEGLNVTTAPEQYTPSHMSTSIVSQTNKLSPLASPTGLRSPRMYSPRGSSVNLAATMTSPSKPTPLRTAPDPKSAIYRTISSDTASSPSSAGPPASPKDTPKDAPVTPSTPARKVSGRVWDPARGVDIFKRGSEEVLARFLRMGSWEEEAGAQR</sequence>
<comment type="catalytic activity">
    <reaction evidence="12">
        <text>L-tyrosyl-[glycogenin] + UDP-alpha-D-glucose = alpha-D-glucosyl-L-tyrosyl-[glycogenin] + UDP + H(+)</text>
        <dbReference type="Rhea" id="RHEA:23360"/>
        <dbReference type="Rhea" id="RHEA-COMP:14604"/>
        <dbReference type="Rhea" id="RHEA-COMP:14605"/>
        <dbReference type="ChEBI" id="CHEBI:15378"/>
        <dbReference type="ChEBI" id="CHEBI:46858"/>
        <dbReference type="ChEBI" id="CHEBI:58223"/>
        <dbReference type="ChEBI" id="CHEBI:58885"/>
        <dbReference type="ChEBI" id="CHEBI:140573"/>
        <dbReference type="EC" id="2.4.1.186"/>
    </reaction>
</comment>
<evidence type="ECO:0000256" key="3">
    <source>
        <dbReference type="ARBA" id="ARBA00022490"/>
    </source>
</evidence>
<dbReference type="CDD" id="cd02537">
    <property type="entry name" value="GT8_Glycogenin"/>
    <property type="match status" value="1"/>
</dbReference>
<feature type="compositionally biased region" description="Low complexity" evidence="14">
    <location>
        <begin position="1056"/>
        <end position="1068"/>
    </location>
</feature>
<protein>
    <recommendedName>
        <fullName evidence="10">glycogenin glucosyltransferase</fullName>
        <ecNumber evidence="10">2.4.1.186</ecNumber>
    </recommendedName>
</protein>
<comment type="cofactor">
    <cofactor evidence="1">
        <name>Mn(2+)</name>
        <dbReference type="ChEBI" id="CHEBI:29035"/>
    </cofactor>
</comment>
<comment type="caution">
    <text evidence="15">The sequence shown here is derived from an EMBL/GenBank/DDBJ whole genome shotgun (WGS) entry which is preliminary data.</text>
</comment>
<evidence type="ECO:0000313" key="16">
    <source>
        <dbReference type="Proteomes" id="UP000298327"/>
    </source>
</evidence>
<dbReference type="AlphaFoldDB" id="A0A4Y9ZDX4"/>
<gene>
    <name evidence="15" type="ORF">EVG20_g204</name>
</gene>
<feature type="compositionally biased region" description="Acidic residues" evidence="14">
    <location>
        <begin position="883"/>
        <end position="895"/>
    </location>
</feature>
<evidence type="ECO:0000256" key="14">
    <source>
        <dbReference type="SAM" id="MobiDB-lite"/>
    </source>
</evidence>
<evidence type="ECO:0000256" key="9">
    <source>
        <dbReference type="ARBA" id="ARBA00038162"/>
    </source>
</evidence>
<dbReference type="EMBL" id="SEOQ01000005">
    <property type="protein sequence ID" value="TFY72792.1"/>
    <property type="molecule type" value="Genomic_DNA"/>
</dbReference>
<keyword evidence="5" id="KW-0479">Metal-binding</keyword>
<evidence type="ECO:0000256" key="8">
    <source>
        <dbReference type="ARBA" id="ARBA00023211"/>
    </source>
</evidence>
<keyword evidence="8" id="KW-0464">Manganese</keyword>
<dbReference type="InterPro" id="IPR050587">
    <property type="entry name" value="GNT1/Glycosyltrans_8"/>
</dbReference>
<feature type="region of interest" description="Disordered" evidence="14">
    <location>
        <begin position="764"/>
        <end position="809"/>
    </location>
</feature>
<dbReference type="InterPro" id="IPR002495">
    <property type="entry name" value="Glyco_trans_8"/>
</dbReference>
<dbReference type="STRING" id="205917.A0A4Y9ZDX4"/>
<dbReference type="GO" id="GO:0005978">
    <property type="term" value="P:glycogen biosynthetic process"/>
    <property type="evidence" value="ECO:0007669"/>
    <property type="project" value="UniProtKB-KW"/>
</dbReference>
<proteinExistence type="inferred from homology"/>
<evidence type="ECO:0000256" key="10">
    <source>
        <dbReference type="ARBA" id="ARBA00038934"/>
    </source>
</evidence>
<evidence type="ECO:0000256" key="7">
    <source>
        <dbReference type="ARBA" id="ARBA00023180"/>
    </source>
</evidence>
<feature type="compositionally biased region" description="Low complexity" evidence="14">
    <location>
        <begin position="566"/>
        <end position="580"/>
    </location>
</feature>
<feature type="compositionally biased region" description="Pro residues" evidence="14">
    <location>
        <begin position="659"/>
        <end position="669"/>
    </location>
</feature>
<evidence type="ECO:0000256" key="11">
    <source>
        <dbReference type="ARBA" id="ARBA00050886"/>
    </source>
</evidence>
<feature type="compositionally biased region" description="Pro residues" evidence="14">
    <location>
        <begin position="781"/>
        <end position="804"/>
    </location>
</feature>
<keyword evidence="4" id="KW-0808">Transferase</keyword>
<feature type="compositionally biased region" description="Polar residues" evidence="14">
    <location>
        <begin position="980"/>
        <end position="1004"/>
    </location>
</feature>
<feature type="compositionally biased region" description="Low complexity" evidence="14">
    <location>
        <begin position="587"/>
        <end position="597"/>
    </location>
</feature>
<feature type="compositionally biased region" description="Low complexity" evidence="14">
    <location>
        <begin position="626"/>
        <end position="656"/>
    </location>
</feature>
<evidence type="ECO:0000256" key="12">
    <source>
        <dbReference type="ARBA" id="ARBA00052293"/>
    </source>
</evidence>
<evidence type="ECO:0000256" key="5">
    <source>
        <dbReference type="ARBA" id="ARBA00022723"/>
    </source>
</evidence>
<dbReference type="PANTHER" id="PTHR11183">
    <property type="entry name" value="GLYCOGENIN SUBFAMILY MEMBER"/>
    <property type="match status" value="1"/>
</dbReference>
<dbReference type="OrthoDB" id="2014201at2759"/>
<dbReference type="GO" id="GO:0005737">
    <property type="term" value="C:cytoplasm"/>
    <property type="evidence" value="ECO:0007669"/>
    <property type="project" value="UniProtKB-SubCell"/>
</dbReference>
<name>A0A4Y9ZDX4_9AGAM</name>
<feature type="compositionally biased region" description="Polar residues" evidence="14">
    <location>
        <begin position="1022"/>
        <end position="1036"/>
    </location>
</feature>
<feature type="compositionally biased region" description="Pro residues" evidence="14">
    <location>
        <begin position="518"/>
        <end position="542"/>
    </location>
</feature>
<dbReference type="GO" id="GO:0046872">
    <property type="term" value="F:metal ion binding"/>
    <property type="evidence" value="ECO:0007669"/>
    <property type="project" value="UniProtKB-KW"/>
</dbReference>
<reference evidence="15 16" key="1">
    <citation type="submission" date="2019-02" db="EMBL/GenBank/DDBJ databases">
        <title>Genome sequencing of the rare red list fungi Dentipellis fragilis.</title>
        <authorList>
            <person name="Buettner E."/>
            <person name="Kellner H."/>
        </authorList>
    </citation>
    <scope>NUCLEOTIDE SEQUENCE [LARGE SCALE GENOMIC DNA]</scope>
    <source>
        <strain evidence="15 16">DSM 105465</strain>
    </source>
</reference>
<evidence type="ECO:0000256" key="4">
    <source>
        <dbReference type="ARBA" id="ARBA00022679"/>
    </source>
</evidence>
<feature type="compositionally biased region" description="Low complexity" evidence="14">
    <location>
        <begin position="949"/>
        <end position="964"/>
    </location>
</feature>